<protein>
    <recommendedName>
        <fullName evidence="4">Lipoprotein</fullName>
    </recommendedName>
</protein>
<proteinExistence type="predicted"/>
<feature type="signal peptide" evidence="2">
    <location>
        <begin position="1"/>
        <end position="27"/>
    </location>
</feature>
<evidence type="ECO:0008006" key="4">
    <source>
        <dbReference type="Google" id="ProtNLM"/>
    </source>
</evidence>
<dbReference type="KEGG" id="bgf:BC1003_3931"/>
<name>E1TK46_BURSG</name>
<evidence type="ECO:0000256" key="1">
    <source>
        <dbReference type="SAM" id="MobiDB-lite"/>
    </source>
</evidence>
<accession>E1TK46</accession>
<feature type="compositionally biased region" description="Gly residues" evidence="1">
    <location>
        <begin position="70"/>
        <end position="88"/>
    </location>
</feature>
<dbReference type="AlphaFoldDB" id="E1TK46"/>
<dbReference type="eggNOG" id="ENOG50316TS">
    <property type="taxonomic scope" value="Bacteria"/>
</dbReference>
<sequence>MRIATGGVASTVMIAACLCGMSTMVCAQAPGSRAGNGGLSATAPNVNPTGGGGAAGATLSPTPGLATPGGAIGGGLGTGTRSGTGLGTGITVNPSRVPNNMRANGTSLNQNPDPRVPSLGGRPAAPR</sequence>
<reference evidence="3" key="1">
    <citation type="submission" date="2010-09" db="EMBL/GenBank/DDBJ databases">
        <title>Complete sequence of chromosome2 of Burkholderia sp. CCGE1003.</title>
        <authorList>
            <consortium name="US DOE Joint Genome Institute"/>
            <person name="Lucas S."/>
            <person name="Copeland A."/>
            <person name="Lapidus A."/>
            <person name="Cheng J.-F."/>
            <person name="Bruce D."/>
            <person name="Goodwin L."/>
            <person name="Pitluck S."/>
            <person name="Daligault H."/>
            <person name="Davenport K."/>
            <person name="Detter J.C."/>
            <person name="Han C."/>
            <person name="Tapia R."/>
            <person name="Land M."/>
            <person name="Hauser L."/>
            <person name="Jeffries C."/>
            <person name="Kyrpides N."/>
            <person name="Ivanova N."/>
            <person name="Ovchinnikova G."/>
            <person name="Martinez-Romero E."/>
            <person name="Rogel M.A."/>
            <person name="Auchtung J."/>
            <person name="Tiedje J.M."/>
            <person name="Woyke T."/>
        </authorList>
    </citation>
    <scope>NUCLEOTIDE SEQUENCE</scope>
    <source>
        <strain evidence="3">CCGE1003</strain>
    </source>
</reference>
<keyword evidence="2" id="KW-0732">Signal</keyword>
<feature type="region of interest" description="Disordered" evidence="1">
    <location>
        <begin position="32"/>
        <end position="127"/>
    </location>
</feature>
<feature type="compositionally biased region" description="Low complexity" evidence="1">
    <location>
        <begin position="56"/>
        <end position="69"/>
    </location>
</feature>
<dbReference type="EMBL" id="CP002218">
    <property type="protein sequence ID" value="ADN59870.1"/>
    <property type="molecule type" value="Genomic_DNA"/>
</dbReference>
<dbReference type="HOGENOM" id="CLU_167406_0_0_4"/>
<dbReference type="STRING" id="640512.BC1003_3931"/>
<feature type="compositionally biased region" description="Polar residues" evidence="1">
    <location>
        <begin position="92"/>
        <end position="112"/>
    </location>
</feature>
<dbReference type="PROSITE" id="PS51257">
    <property type="entry name" value="PROKAR_LIPOPROTEIN"/>
    <property type="match status" value="1"/>
</dbReference>
<evidence type="ECO:0000313" key="3">
    <source>
        <dbReference type="EMBL" id="ADN59870.1"/>
    </source>
</evidence>
<dbReference type="OrthoDB" id="9108307at2"/>
<evidence type="ECO:0000256" key="2">
    <source>
        <dbReference type="SAM" id="SignalP"/>
    </source>
</evidence>
<feature type="chain" id="PRO_5003151885" description="Lipoprotein" evidence="2">
    <location>
        <begin position="28"/>
        <end position="127"/>
    </location>
</feature>
<gene>
    <name evidence="3" type="ordered locus">BC1003_3931</name>
</gene>
<organism evidence="3">
    <name type="scientific">Burkholderia sp. (strain CCGE1003)</name>
    <dbReference type="NCBI Taxonomy" id="640512"/>
    <lineage>
        <taxon>Bacteria</taxon>
        <taxon>Pseudomonadati</taxon>
        <taxon>Pseudomonadota</taxon>
        <taxon>Betaproteobacteria</taxon>
        <taxon>Burkholderiales</taxon>
        <taxon>Burkholderiaceae</taxon>
        <taxon>Burkholderia</taxon>
    </lineage>
</organism>